<comment type="caution">
    <text evidence="3">The sequence shown here is derived from an EMBL/GenBank/DDBJ whole genome shotgun (WGS) entry which is preliminary data.</text>
</comment>
<reference evidence="3 4" key="1">
    <citation type="submission" date="2020-04" db="EMBL/GenBank/DDBJ databases">
        <title>Perkinsus chesapeaki whole genome sequence.</title>
        <authorList>
            <person name="Bogema D.R."/>
        </authorList>
    </citation>
    <scope>NUCLEOTIDE SEQUENCE [LARGE SCALE GENOMIC DNA]</scope>
    <source>
        <strain evidence="3">ATCC PRA-425</strain>
    </source>
</reference>
<dbReference type="OrthoDB" id="424295at2759"/>
<dbReference type="InterPro" id="IPR043129">
    <property type="entry name" value="ATPase_NBD"/>
</dbReference>
<gene>
    <name evidence="3" type="primary">ACTL10</name>
    <name evidence="3" type="ORF">FOL47_004006</name>
</gene>
<dbReference type="Proteomes" id="UP000591131">
    <property type="component" value="Unassembled WGS sequence"/>
</dbReference>
<evidence type="ECO:0000313" key="4">
    <source>
        <dbReference type="Proteomes" id="UP000591131"/>
    </source>
</evidence>
<evidence type="ECO:0000313" key="3">
    <source>
        <dbReference type="EMBL" id="KAF4666617.1"/>
    </source>
</evidence>
<dbReference type="Gene3D" id="2.30.36.70">
    <property type="entry name" value="Actin, Chain A, domain 2"/>
    <property type="match status" value="1"/>
</dbReference>
<dbReference type="PANTHER" id="PTHR11937">
    <property type="entry name" value="ACTIN"/>
    <property type="match status" value="1"/>
</dbReference>
<keyword evidence="4" id="KW-1185">Reference proteome</keyword>
<dbReference type="Gene3D" id="3.90.640.10">
    <property type="entry name" value="Actin, Chain A, domain 4"/>
    <property type="match status" value="1"/>
</dbReference>
<comment type="catalytic activity">
    <reaction evidence="1">
        <text>ATP + H2O = ADP + phosphate + H(+)</text>
        <dbReference type="Rhea" id="RHEA:13065"/>
        <dbReference type="ChEBI" id="CHEBI:15377"/>
        <dbReference type="ChEBI" id="CHEBI:15378"/>
        <dbReference type="ChEBI" id="CHEBI:30616"/>
        <dbReference type="ChEBI" id="CHEBI:43474"/>
        <dbReference type="ChEBI" id="CHEBI:456216"/>
    </reaction>
</comment>
<dbReference type="SMART" id="SM00268">
    <property type="entry name" value="ACTIN"/>
    <property type="match status" value="1"/>
</dbReference>
<evidence type="ECO:0000256" key="1">
    <source>
        <dbReference type="ARBA" id="ARBA00049360"/>
    </source>
</evidence>
<evidence type="ECO:0000256" key="2">
    <source>
        <dbReference type="RuleBase" id="RU000487"/>
    </source>
</evidence>
<name>A0A7J6M527_PERCH</name>
<dbReference type="AlphaFoldDB" id="A0A7J6M527"/>
<organism evidence="3 4">
    <name type="scientific">Perkinsus chesapeaki</name>
    <name type="common">Clam parasite</name>
    <name type="synonym">Perkinsus andrewsi</name>
    <dbReference type="NCBI Taxonomy" id="330153"/>
    <lineage>
        <taxon>Eukaryota</taxon>
        <taxon>Sar</taxon>
        <taxon>Alveolata</taxon>
        <taxon>Perkinsozoa</taxon>
        <taxon>Perkinsea</taxon>
        <taxon>Perkinsida</taxon>
        <taxon>Perkinsidae</taxon>
        <taxon>Perkinsus</taxon>
    </lineage>
</organism>
<dbReference type="Pfam" id="PF00022">
    <property type="entry name" value="Actin"/>
    <property type="match status" value="1"/>
</dbReference>
<protein>
    <submittedName>
        <fullName evidence="3">Actin-like protein 10</fullName>
    </submittedName>
</protein>
<dbReference type="Gene3D" id="3.30.420.40">
    <property type="match status" value="2"/>
</dbReference>
<proteinExistence type="inferred from homology"/>
<dbReference type="SUPFAM" id="SSF53067">
    <property type="entry name" value="Actin-like ATPase domain"/>
    <property type="match status" value="2"/>
</dbReference>
<dbReference type="InterPro" id="IPR004000">
    <property type="entry name" value="Actin"/>
</dbReference>
<comment type="similarity">
    <text evidence="2">Belongs to the actin family.</text>
</comment>
<sequence>MVGGGDKAPIVVTIDNGGGSLKAGLVNSTLDGDAIYPETEIPNAVARSRRGGKAAKNKLLIGKEITPCPEYTMTRPSHKGVVIDWETEKIIWDAVIHGRRLLPGLLPKGTDLSEVTVLVSQPLFCPVMVTRVGMQVLFEDFGFARALFIDSPICLQFSQGITSQFGDDEWRNPCGLIVDAGFSGCRAVPVYNTYPLEHCAQRMDVGGRVMTNYLKEALAYNQVDLDDAPLLVEHIRENMCYSALNFAEEVQAARANPSETIRRYVLPDHSSSSSHLGRVVDPQIEEGNSSGEFVDLNHERMVICEALWQPGSIGIVQEGLGEMAAGAVMKAPAATRSAVAKKVILGGGLFLIPGVLERFKQEFKSNLPDDIASEVRFFVEEDGRYDLSVWRGLHTLGSSETDMAQLGLFKRDAWLKAARKAAVPSGTAASDVISLTPKSGVSGFDLDRFRFCQKACAASDEVIRDMKDCEEFCLRLCFKDSIVGDSNANANYVVLDRSPGAPENSAKCMQVCTTGCGFRFGEEASGDWK</sequence>
<accession>A0A7J6M527</accession>
<dbReference type="EMBL" id="JAAPAO010000230">
    <property type="protein sequence ID" value="KAF4666617.1"/>
    <property type="molecule type" value="Genomic_DNA"/>
</dbReference>